<organism evidence="1 2">
    <name type="scientific">Salipiger marinus</name>
    <dbReference type="NCBI Taxonomy" id="555512"/>
    <lineage>
        <taxon>Bacteria</taxon>
        <taxon>Pseudomonadati</taxon>
        <taxon>Pseudomonadota</taxon>
        <taxon>Alphaproteobacteria</taxon>
        <taxon>Rhodobacterales</taxon>
        <taxon>Roseobacteraceae</taxon>
        <taxon>Salipiger</taxon>
    </lineage>
</organism>
<dbReference type="STRING" id="555512.SAMN04487993_102910"/>
<keyword evidence="2" id="KW-1185">Reference proteome</keyword>
<evidence type="ECO:0000313" key="1">
    <source>
        <dbReference type="EMBL" id="SDJ39260.1"/>
    </source>
</evidence>
<evidence type="ECO:0008006" key="3">
    <source>
        <dbReference type="Google" id="ProtNLM"/>
    </source>
</evidence>
<proteinExistence type="predicted"/>
<reference evidence="1 2" key="1">
    <citation type="submission" date="2016-10" db="EMBL/GenBank/DDBJ databases">
        <authorList>
            <person name="de Groot N.N."/>
        </authorList>
    </citation>
    <scope>NUCLEOTIDE SEQUENCE [LARGE SCALE GENOMIC DNA]</scope>
    <source>
        <strain evidence="1 2">DSM 26424</strain>
    </source>
</reference>
<evidence type="ECO:0000313" key="2">
    <source>
        <dbReference type="Proteomes" id="UP000199093"/>
    </source>
</evidence>
<name>A0A1G8TEZ9_9RHOB</name>
<protein>
    <recommendedName>
        <fullName evidence="3">Cupin domain-containing protein</fullName>
    </recommendedName>
</protein>
<sequence length="60" mass="6349">MDDNAAKNAAIKISEGFILGYCHAKPGCGPMMHNHDTNETFIRNGAAFDAGEVLGKGDLL</sequence>
<gene>
    <name evidence="1" type="ORF">SAMN04487993_102910</name>
</gene>
<dbReference type="Proteomes" id="UP000199093">
    <property type="component" value="Unassembled WGS sequence"/>
</dbReference>
<dbReference type="RefSeq" id="WP_207543680.1">
    <property type="nucleotide sequence ID" value="NZ_FNEJ01000029.1"/>
</dbReference>
<accession>A0A1G8TEZ9</accession>
<dbReference type="AlphaFoldDB" id="A0A1G8TEZ9"/>
<dbReference type="EMBL" id="FNEJ01000029">
    <property type="protein sequence ID" value="SDJ39260.1"/>
    <property type="molecule type" value="Genomic_DNA"/>
</dbReference>